<dbReference type="RefSeq" id="WP_139034357.1">
    <property type="nucleotide sequence ID" value="NZ_VDDA01000002.1"/>
</dbReference>
<feature type="domain" description="Isochorismatase-like" evidence="3">
    <location>
        <begin position="26"/>
        <end position="201"/>
    </location>
</feature>
<evidence type="ECO:0000313" key="5">
    <source>
        <dbReference type="Proteomes" id="UP000305267"/>
    </source>
</evidence>
<dbReference type="InterPro" id="IPR050272">
    <property type="entry name" value="Isochorismatase-like_hydrls"/>
</dbReference>
<evidence type="ECO:0000313" key="4">
    <source>
        <dbReference type="EMBL" id="TNC14815.1"/>
    </source>
</evidence>
<keyword evidence="1 4" id="KW-0378">Hydrolase</keyword>
<dbReference type="PANTHER" id="PTHR43540">
    <property type="entry name" value="PEROXYUREIDOACRYLATE/UREIDOACRYLATE AMIDOHYDROLASE-RELATED"/>
    <property type="match status" value="1"/>
</dbReference>
<dbReference type="Proteomes" id="UP000305267">
    <property type="component" value="Unassembled WGS sequence"/>
</dbReference>
<organism evidence="4 5">
    <name type="scientific">Methylobacterium terricola</name>
    <dbReference type="NCBI Taxonomy" id="2583531"/>
    <lineage>
        <taxon>Bacteria</taxon>
        <taxon>Pseudomonadati</taxon>
        <taxon>Pseudomonadota</taxon>
        <taxon>Alphaproteobacteria</taxon>
        <taxon>Hyphomicrobiales</taxon>
        <taxon>Methylobacteriaceae</taxon>
        <taxon>Methylobacterium</taxon>
    </lineage>
</organism>
<dbReference type="PANTHER" id="PTHR43540:SF6">
    <property type="entry name" value="ISOCHORISMATASE-LIKE DOMAIN-CONTAINING PROTEIN"/>
    <property type="match status" value="1"/>
</dbReference>
<evidence type="ECO:0000256" key="2">
    <source>
        <dbReference type="SAM" id="MobiDB-lite"/>
    </source>
</evidence>
<sequence>MAATPADTDAAPTDTLPNGPLDEHAVHVCVDMQNLFARETAWHTPWMGRVLPRVLRLAGAAPERTVFTRFVPARHPGEGRGCWKRYWERWAEMTVERLGEDMVGLVPELAALAPPGSVVDKTVYSPWMEPGLDAALQARRAETLVITGGETDVCVLATVLGAVDRGYRIVLATDAVCSSSDETHDAMMTLYRQRFGQQLEVATTDQILHNWNLSELTTR</sequence>
<dbReference type="GO" id="GO:0016787">
    <property type="term" value="F:hydrolase activity"/>
    <property type="evidence" value="ECO:0007669"/>
    <property type="project" value="UniProtKB-KW"/>
</dbReference>
<dbReference type="OrthoDB" id="9811489at2"/>
<dbReference type="CDD" id="cd00431">
    <property type="entry name" value="cysteine_hydrolases"/>
    <property type="match status" value="1"/>
</dbReference>
<reference evidence="4 5" key="1">
    <citation type="submission" date="2019-06" db="EMBL/GenBank/DDBJ databases">
        <title>Genome of Methylobacterium sp. 17Sr1-39.</title>
        <authorList>
            <person name="Seo T."/>
        </authorList>
    </citation>
    <scope>NUCLEOTIDE SEQUENCE [LARGE SCALE GENOMIC DNA]</scope>
    <source>
        <strain evidence="4 5">17Sr1-39</strain>
    </source>
</reference>
<dbReference type="AlphaFoldDB" id="A0A5C4LLJ7"/>
<dbReference type="Pfam" id="PF00857">
    <property type="entry name" value="Isochorismatase"/>
    <property type="match status" value="1"/>
</dbReference>
<dbReference type="SUPFAM" id="SSF52499">
    <property type="entry name" value="Isochorismatase-like hydrolases"/>
    <property type="match status" value="1"/>
</dbReference>
<gene>
    <name evidence="4" type="ORF">FF100_04300</name>
</gene>
<feature type="region of interest" description="Disordered" evidence="2">
    <location>
        <begin position="1"/>
        <end position="20"/>
    </location>
</feature>
<feature type="compositionally biased region" description="Low complexity" evidence="2">
    <location>
        <begin position="1"/>
        <end position="15"/>
    </location>
</feature>
<comment type="caution">
    <text evidence="4">The sequence shown here is derived from an EMBL/GenBank/DDBJ whole genome shotgun (WGS) entry which is preliminary data.</text>
</comment>
<keyword evidence="5" id="KW-1185">Reference proteome</keyword>
<proteinExistence type="predicted"/>
<evidence type="ECO:0000256" key="1">
    <source>
        <dbReference type="ARBA" id="ARBA00022801"/>
    </source>
</evidence>
<dbReference type="Gene3D" id="3.40.50.850">
    <property type="entry name" value="Isochorismatase-like"/>
    <property type="match status" value="1"/>
</dbReference>
<protein>
    <submittedName>
        <fullName evidence="4">Cysteine hydrolase</fullName>
    </submittedName>
</protein>
<name>A0A5C4LLJ7_9HYPH</name>
<dbReference type="InterPro" id="IPR036380">
    <property type="entry name" value="Isochorismatase-like_sf"/>
</dbReference>
<dbReference type="InterPro" id="IPR000868">
    <property type="entry name" value="Isochorismatase-like_dom"/>
</dbReference>
<accession>A0A5C4LLJ7</accession>
<dbReference type="EMBL" id="VDDA01000002">
    <property type="protein sequence ID" value="TNC14815.1"/>
    <property type="molecule type" value="Genomic_DNA"/>
</dbReference>
<evidence type="ECO:0000259" key="3">
    <source>
        <dbReference type="Pfam" id="PF00857"/>
    </source>
</evidence>